<dbReference type="AlphaFoldDB" id="A0A0C2CJH7"/>
<reference evidence="2 3" key="1">
    <citation type="submission" date="2013-12" db="EMBL/GenBank/DDBJ databases">
        <title>Draft genome of the parsitic nematode Ancylostoma duodenale.</title>
        <authorList>
            <person name="Mitreva M."/>
        </authorList>
    </citation>
    <scope>NUCLEOTIDE SEQUENCE [LARGE SCALE GENOMIC DNA]</scope>
    <source>
        <strain evidence="2 3">Zhejiang</strain>
    </source>
</reference>
<evidence type="ECO:0000313" key="2">
    <source>
        <dbReference type="EMBL" id="KIH56603.1"/>
    </source>
</evidence>
<dbReference type="OrthoDB" id="5868911at2759"/>
<sequence length="87" mass="10050">MRWTERIKLEIIVEDVYLKNGRQRYVESIIPNVPVDLPSLQVTMTSLTLPLTPRLNSKFVTDGIDTAIWRDAMTPNLRCASWDLVAY</sequence>
<organism evidence="2 3">
    <name type="scientific">Ancylostoma duodenale</name>
    <dbReference type="NCBI Taxonomy" id="51022"/>
    <lineage>
        <taxon>Eukaryota</taxon>
        <taxon>Metazoa</taxon>
        <taxon>Ecdysozoa</taxon>
        <taxon>Nematoda</taxon>
        <taxon>Chromadorea</taxon>
        <taxon>Rhabditida</taxon>
        <taxon>Rhabditina</taxon>
        <taxon>Rhabditomorpha</taxon>
        <taxon>Strongyloidea</taxon>
        <taxon>Ancylostomatidae</taxon>
        <taxon>Ancylostomatinae</taxon>
        <taxon>Ancylostoma</taxon>
    </lineage>
</organism>
<evidence type="ECO:0000313" key="3">
    <source>
        <dbReference type="Proteomes" id="UP000054047"/>
    </source>
</evidence>
<dbReference type="Pfam" id="PF07245">
    <property type="entry name" value="Phlebovirus_G2"/>
    <property type="match status" value="1"/>
</dbReference>
<dbReference type="InterPro" id="IPR009878">
    <property type="entry name" value="Phlebovirus_G2_fusion"/>
</dbReference>
<feature type="domain" description="Phlebovirus glycoprotein G2 fusion" evidence="1">
    <location>
        <begin position="2"/>
        <end position="82"/>
    </location>
</feature>
<gene>
    <name evidence="2" type="ORF">ANCDUO_13220</name>
</gene>
<proteinExistence type="predicted"/>
<keyword evidence="3" id="KW-1185">Reference proteome</keyword>
<dbReference type="Proteomes" id="UP000054047">
    <property type="component" value="Unassembled WGS sequence"/>
</dbReference>
<accession>A0A0C2CJH7</accession>
<evidence type="ECO:0000259" key="1">
    <source>
        <dbReference type="Pfam" id="PF07245"/>
    </source>
</evidence>
<protein>
    <recommendedName>
        <fullName evidence="1">Phlebovirus glycoprotein G2 fusion domain-containing protein</fullName>
    </recommendedName>
</protein>
<name>A0A0C2CJH7_9BILA</name>
<dbReference type="EMBL" id="KN735494">
    <property type="protein sequence ID" value="KIH56603.1"/>
    <property type="molecule type" value="Genomic_DNA"/>
</dbReference>